<evidence type="ECO:0000256" key="1">
    <source>
        <dbReference type="ARBA" id="ARBA00010552"/>
    </source>
</evidence>
<dbReference type="CDD" id="cd00448">
    <property type="entry name" value="YjgF_YER057c_UK114_family"/>
    <property type="match status" value="1"/>
</dbReference>
<dbReference type="GO" id="GO:0005739">
    <property type="term" value="C:mitochondrion"/>
    <property type="evidence" value="ECO:0007669"/>
    <property type="project" value="TreeGrafter"/>
</dbReference>
<dbReference type="InterPro" id="IPR019897">
    <property type="entry name" value="RidA_CS"/>
</dbReference>
<evidence type="ECO:0000313" key="4">
    <source>
        <dbReference type="Proteomes" id="UP001165740"/>
    </source>
</evidence>
<comment type="similarity">
    <text evidence="1">Belongs to the RutC family.</text>
</comment>
<dbReference type="OrthoDB" id="309640at2759"/>
<dbReference type="InterPro" id="IPR006056">
    <property type="entry name" value="RidA"/>
</dbReference>
<organism evidence="2 3">
    <name type="scientific">Biomphalaria glabrata</name>
    <name type="common">Bloodfluke planorb</name>
    <name type="synonym">Freshwater snail</name>
    <dbReference type="NCBI Taxonomy" id="6526"/>
    <lineage>
        <taxon>Eukaryota</taxon>
        <taxon>Metazoa</taxon>
        <taxon>Spiralia</taxon>
        <taxon>Lophotrochozoa</taxon>
        <taxon>Mollusca</taxon>
        <taxon>Gastropoda</taxon>
        <taxon>Heterobranchia</taxon>
        <taxon>Euthyneura</taxon>
        <taxon>Panpulmonata</taxon>
        <taxon>Hygrophila</taxon>
        <taxon>Lymnaeoidea</taxon>
        <taxon>Planorbidae</taxon>
        <taxon>Biomphalaria</taxon>
    </lineage>
</organism>
<dbReference type="PANTHER" id="PTHR11803">
    <property type="entry name" value="2-IMINOBUTANOATE/2-IMINOPROPANOATE DEAMINASE RIDA"/>
    <property type="match status" value="1"/>
</dbReference>
<dbReference type="FunFam" id="3.30.1330.40:FF:000001">
    <property type="entry name" value="L-PSP family endoribonuclease"/>
    <property type="match status" value="1"/>
</dbReference>
<dbReference type="AlphaFoldDB" id="A0A2C9KLV8"/>
<reference evidence="5" key="2">
    <citation type="submission" date="2025-04" db="UniProtKB">
        <authorList>
            <consortium name="RefSeq"/>
        </authorList>
    </citation>
    <scope>IDENTIFICATION</scope>
</reference>
<dbReference type="SUPFAM" id="SSF55298">
    <property type="entry name" value="YjgF-like"/>
    <property type="match status" value="1"/>
</dbReference>
<protein>
    <submittedName>
        <fullName evidence="5">2-iminobutanoate/2-iminopropanoate deaminase-like</fullName>
    </submittedName>
</protein>
<gene>
    <name evidence="2" type="primary">106052512</name>
    <name evidence="5" type="synonym">LOC106052512</name>
</gene>
<proteinExistence type="inferred from homology"/>
<dbReference type="Proteomes" id="UP001165740">
    <property type="component" value="Chromosome 5"/>
</dbReference>
<dbReference type="VEuPathDB" id="VectorBase:BGLB021205"/>
<keyword evidence="4" id="KW-1185">Reference proteome</keyword>
<dbReference type="RefSeq" id="XP_013063363.1">
    <property type="nucleotide sequence ID" value="XM_013207909.2"/>
</dbReference>
<dbReference type="InterPro" id="IPR006175">
    <property type="entry name" value="YjgF/YER057c/UK114"/>
</dbReference>
<dbReference type="NCBIfam" id="TIGR00004">
    <property type="entry name" value="Rid family detoxifying hydrolase"/>
    <property type="match status" value="1"/>
</dbReference>
<evidence type="ECO:0000313" key="3">
    <source>
        <dbReference type="Proteomes" id="UP000076420"/>
    </source>
</evidence>
<evidence type="ECO:0000313" key="5">
    <source>
        <dbReference type="RefSeq" id="XP_013063363.1"/>
    </source>
</evidence>
<sequence>MASKIIRKIISTPKAPKAVGPYSQAVQVDNTLYVSGQIGFIPETMELAPGGAVGEADQALKNLGAILEAAGTSYENVVKTTVLLQSINDFTAVNEVYAKYFPKNKPARAAYQVAALPKGANVEIEAIAIVGEILDS</sequence>
<dbReference type="PANTHER" id="PTHR11803:SF39">
    <property type="entry name" value="2-IMINOBUTANOATE_2-IMINOPROPANOATE DEAMINASE"/>
    <property type="match status" value="1"/>
</dbReference>
<evidence type="ECO:0000313" key="2">
    <source>
        <dbReference type="EnsemblMetazoa" id="BGLB021205-PA"/>
    </source>
</evidence>
<dbReference type="Gene3D" id="3.30.1330.40">
    <property type="entry name" value="RutC-like"/>
    <property type="match status" value="1"/>
</dbReference>
<dbReference type="GeneID" id="106052512"/>
<dbReference type="VEuPathDB" id="VectorBase:BGLAX_051834"/>
<reference evidence="2" key="1">
    <citation type="submission" date="2020-05" db="UniProtKB">
        <authorList>
            <consortium name="EnsemblMetazoa"/>
        </authorList>
    </citation>
    <scope>IDENTIFICATION</scope>
    <source>
        <strain evidence="2">BB02</strain>
    </source>
</reference>
<dbReference type="PROSITE" id="PS01094">
    <property type="entry name" value="UPF0076"/>
    <property type="match status" value="1"/>
</dbReference>
<dbReference type="KEGG" id="bgt:106052512"/>
<dbReference type="InterPro" id="IPR035959">
    <property type="entry name" value="RutC-like_sf"/>
</dbReference>
<dbReference type="OMA" id="GSYFKEP"/>
<accession>A0A2C9KLV8</accession>
<dbReference type="Proteomes" id="UP000076420">
    <property type="component" value="Unassembled WGS sequence"/>
</dbReference>
<dbReference type="Pfam" id="PF01042">
    <property type="entry name" value="Ribonuc_L-PSP"/>
    <property type="match status" value="1"/>
</dbReference>
<name>A0A2C9KLV8_BIOGL</name>
<dbReference type="GO" id="GO:0019239">
    <property type="term" value="F:deaminase activity"/>
    <property type="evidence" value="ECO:0007669"/>
    <property type="project" value="TreeGrafter"/>
</dbReference>
<dbReference type="GO" id="GO:0005829">
    <property type="term" value="C:cytosol"/>
    <property type="evidence" value="ECO:0007669"/>
    <property type="project" value="TreeGrafter"/>
</dbReference>
<dbReference type="STRING" id="6526.A0A2C9KLV8"/>
<dbReference type="EnsemblMetazoa" id="BGLB021205-RA">
    <property type="protein sequence ID" value="BGLB021205-PA"/>
    <property type="gene ID" value="BGLB021205"/>
</dbReference>